<name>A0A2S7SRE6_9BACT</name>
<dbReference type="SUPFAM" id="SSF57196">
    <property type="entry name" value="EGF/Laminin"/>
    <property type="match status" value="1"/>
</dbReference>
<dbReference type="PROSITE" id="PS01186">
    <property type="entry name" value="EGF_2"/>
    <property type="match status" value="1"/>
</dbReference>
<sequence length="191" mass="21033">MKFTTRALYISIFTSLTAFSAVLYTSCGKTPSGNDNDCQAIACAHGGNCTNGKCVCPSGYEGNNCEITTRARYLGGWKVAEKGTTTPAREYQVAIETSNIDAYHVTLKNVYNYFKAPISAYVIKDTIFIPNQQLEGKVIFGRGYIHTTNINATENNTLTMLYEVIDSATQVVDDFGYYSDLDGSTPSEWTR</sequence>
<dbReference type="Gene3D" id="2.10.25.10">
    <property type="entry name" value="Laminin"/>
    <property type="match status" value="1"/>
</dbReference>
<evidence type="ECO:0000313" key="3">
    <source>
        <dbReference type="EMBL" id="PQJ09185.1"/>
    </source>
</evidence>
<organism evidence="3 4">
    <name type="scientific">Flavipsychrobacter stenotrophus</name>
    <dbReference type="NCBI Taxonomy" id="2077091"/>
    <lineage>
        <taxon>Bacteria</taxon>
        <taxon>Pseudomonadati</taxon>
        <taxon>Bacteroidota</taxon>
        <taxon>Chitinophagia</taxon>
        <taxon>Chitinophagales</taxon>
        <taxon>Chitinophagaceae</taxon>
        <taxon>Flavipsychrobacter</taxon>
    </lineage>
</organism>
<dbReference type="PROSITE" id="PS50026">
    <property type="entry name" value="EGF_3"/>
    <property type="match status" value="1"/>
</dbReference>
<feature type="transmembrane region" description="Helical" evidence="1">
    <location>
        <begin position="7"/>
        <end position="26"/>
    </location>
</feature>
<keyword evidence="1" id="KW-0472">Membrane</keyword>
<gene>
    <name evidence="3" type="ORF">CJD36_020580</name>
</gene>
<dbReference type="RefSeq" id="WP_105041090.1">
    <property type="nucleotide sequence ID" value="NZ_PPSL01000007.1"/>
</dbReference>
<evidence type="ECO:0000313" key="4">
    <source>
        <dbReference type="Proteomes" id="UP000239872"/>
    </source>
</evidence>
<proteinExistence type="predicted"/>
<dbReference type="Proteomes" id="UP000239872">
    <property type="component" value="Unassembled WGS sequence"/>
</dbReference>
<keyword evidence="4" id="KW-1185">Reference proteome</keyword>
<reference evidence="3 4" key="1">
    <citation type="submission" date="2018-01" db="EMBL/GenBank/DDBJ databases">
        <title>A novel member of the phylum Bacteroidetes isolated from glacier ice.</title>
        <authorList>
            <person name="Liu Q."/>
            <person name="Xin Y.-H."/>
        </authorList>
    </citation>
    <scope>NUCLEOTIDE SEQUENCE [LARGE SCALE GENOMIC DNA]</scope>
    <source>
        <strain evidence="3 4">RB1R16</strain>
    </source>
</reference>
<feature type="domain" description="EGF-like" evidence="2">
    <location>
        <begin position="34"/>
        <end position="66"/>
    </location>
</feature>
<comment type="caution">
    <text evidence="3">The sequence shown here is derived from an EMBL/GenBank/DDBJ whole genome shotgun (WGS) entry which is preliminary data.</text>
</comment>
<dbReference type="InterPro" id="IPR000742">
    <property type="entry name" value="EGF"/>
</dbReference>
<accession>A0A2S7SRE6</accession>
<keyword evidence="1" id="KW-0812">Transmembrane</keyword>
<protein>
    <recommendedName>
        <fullName evidence="2">EGF-like domain-containing protein</fullName>
    </recommendedName>
</protein>
<dbReference type="OrthoDB" id="674834at2"/>
<dbReference type="PROSITE" id="PS00022">
    <property type="entry name" value="EGF_1"/>
    <property type="match status" value="1"/>
</dbReference>
<dbReference type="EMBL" id="PPSL01000007">
    <property type="protein sequence ID" value="PQJ09185.1"/>
    <property type="molecule type" value="Genomic_DNA"/>
</dbReference>
<dbReference type="AlphaFoldDB" id="A0A2S7SRE6"/>
<dbReference type="CDD" id="cd00054">
    <property type="entry name" value="EGF_CA"/>
    <property type="match status" value="1"/>
</dbReference>
<keyword evidence="1" id="KW-1133">Transmembrane helix</keyword>
<evidence type="ECO:0000256" key="1">
    <source>
        <dbReference type="SAM" id="Phobius"/>
    </source>
</evidence>
<evidence type="ECO:0000259" key="2">
    <source>
        <dbReference type="PROSITE" id="PS50026"/>
    </source>
</evidence>